<evidence type="ECO:0000313" key="2">
    <source>
        <dbReference type="Proteomes" id="UP000260823"/>
    </source>
</evidence>
<dbReference type="PANTHER" id="PTHR19288">
    <property type="entry name" value="4-NITROPHENYLPHOSPHATASE-RELATED"/>
    <property type="match status" value="1"/>
</dbReference>
<dbReference type="Pfam" id="PF13344">
    <property type="entry name" value="Hydrolase_6"/>
    <property type="match status" value="1"/>
</dbReference>
<dbReference type="SUPFAM" id="SSF56784">
    <property type="entry name" value="HAD-like"/>
    <property type="match status" value="1"/>
</dbReference>
<dbReference type="InterPro" id="IPR006357">
    <property type="entry name" value="HAD-SF_hydro_IIA"/>
</dbReference>
<dbReference type="EMBL" id="QWDE01000001">
    <property type="protein sequence ID" value="RFZ84113.1"/>
    <property type="molecule type" value="Genomic_DNA"/>
</dbReference>
<reference evidence="1 2" key="1">
    <citation type="submission" date="2018-08" db="EMBL/GenBank/DDBJ databases">
        <title>Mucilaginibacter terrae sp. nov., isolated from manganese diggings.</title>
        <authorList>
            <person name="Huang Y."/>
            <person name="Zhou Z."/>
        </authorList>
    </citation>
    <scope>NUCLEOTIDE SEQUENCE [LARGE SCALE GENOMIC DNA]</scope>
    <source>
        <strain evidence="1 2">ZH6</strain>
    </source>
</reference>
<dbReference type="NCBIfam" id="TIGR01460">
    <property type="entry name" value="HAD-SF-IIA"/>
    <property type="match status" value="1"/>
</dbReference>
<keyword evidence="1" id="KW-0378">Hydrolase</keyword>
<dbReference type="Gene3D" id="3.40.50.1000">
    <property type="entry name" value="HAD superfamily/HAD-like"/>
    <property type="match status" value="2"/>
</dbReference>
<dbReference type="Proteomes" id="UP000260823">
    <property type="component" value="Unassembled WGS sequence"/>
</dbReference>
<keyword evidence="2" id="KW-1185">Reference proteome</keyword>
<protein>
    <submittedName>
        <fullName evidence="1">HAD-IIA family hydrolase</fullName>
    </submittedName>
</protein>
<proteinExistence type="predicted"/>
<dbReference type="AlphaFoldDB" id="A0A3E2NSX1"/>
<dbReference type="InterPro" id="IPR023214">
    <property type="entry name" value="HAD_sf"/>
</dbReference>
<accession>A0A3E2NSX1</accession>
<gene>
    <name evidence="1" type="ORF">DYU05_00290</name>
</gene>
<dbReference type="Pfam" id="PF13242">
    <property type="entry name" value="Hydrolase_like"/>
    <property type="match status" value="1"/>
</dbReference>
<dbReference type="RefSeq" id="WP_117381003.1">
    <property type="nucleotide sequence ID" value="NZ_QWDE01000001.1"/>
</dbReference>
<name>A0A3E2NSX1_9SPHI</name>
<dbReference type="GO" id="GO:0005737">
    <property type="term" value="C:cytoplasm"/>
    <property type="evidence" value="ECO:0007669"/>
    <property type="project" value="TreeGrafter"/>
</dbReference>
<evidence type="ECO:0000313" key="1">
    <source>
        <dbReference type="EMBL" id="RFZ84113.1"/>
    </source>
</evidence>
<comment type="caution">
    <text evidence="1">The sequence shown here is derived from an EMBL/GenBank/DDBJ whole genome shotgun (WGS) entry which is preliminary data.</text>
</comment>
<dbReference type="OrthoDB" id="9810449at2"/>
<sequence>MKHGLMIDMDGVIYAGDTLIEGADIFIKRLLEEDVPFTFLSNNSQRTRTESVEKLGKLGIEVTEEHIYNSAMATSTFLKDQYPGCSAYVLGEGGLLTSLEETGIVLVDKDPDFVILGEGHEFTLQMVHSAVDMILAGAKFIATNRDPSPRKAGWNNLGIAATAAMIEEASGREAFVIGKPSPVMMRSASAYMQLLPSQTTIIGDTMETDIKGGIYMGFKTVLVLSGMADKETLSTYAYKPNLVVKAVNEIELPLKWW</sequence>
<organism evidence="1 2">
    <name type="scientific">Mucilaginibacter terrenus</name>
    <dbReference type="NCBI Taxonomy" id="2482727"/>
    <lineage>
        <taxon>Bacteria</taxon>
        <taxon>Pseudomonadati</taxon>
        <taxon>Bacteroidota</taxon>
        <taxon>Sphingobacteriia</taxon>
        <taxon>Sphingobacteriales</taxon>
        <taxon>Sphingobacteriaceae</taxon>
        <taxon>Mucilaginibacter</taxon>
    </lineage>
</organism>
<dbReference type="InterPro" id="IPR036412">
    <property type="entry name" value="HAD-like_sf"/>
</dbReference>
<dbReference type="GO" id="GO:0016791">
    <property type="term" value="F:phosphatase activity"/>
    <property type="evidence" value="ECO:0007669"/>
    <property type="project" value="TreeGrafter"/>
</dbReference>
<dbReference type="PANTHER" id="PTHR19288:SF46">
    <property type="entry name" value="HALOACID DEHALOGENASE-LIKE HYDROLASE DOMAIN-CONTAINING PROTEIN 2"/>
    <property type="match status" value="1"/>
</dbReference>